<evidence type="ECO:0000256" key="1">
    <source>
        <dbReference type="ARBA" id="ARBA00022884"/>
    </source>
</evidence>
<dbReference type="GO" id="GO:0003723">
    <property type="term" value="F:RNA binding"/>
    <property type="evidence" value="ECO:0007669"/>
    <property type="project" value="UniProtKB-UniRule"/>
</dbReference>
<feature type="region of interest" description="Disordered" evidence="4">
    <location>
        <begin position="414"/>
        <end position="466"/>
    </location>
</feature>
<feature type="compositionally biased region" description="Basic and acidic residues" evidence="4">
    <location>
        <begin position="663"/>
        <end position="686"/>
    </location>
</feature>
<feature type="region of interest" description="Disordered" evidence="4">
    <location>
        <begin position="170"/>
        <end position="197"/>
    </location>
</feature>
<evidence type="ECO:0000313" key="6">
    <source>
        <dbReference type="EMBL" id="KAJ5103724.1"/>
    </source>
</evidence>
<evidence type="ECO:0000259" key="5">
    <source>
        <dbReference type="PROSITE" id="PS50102"/>
    </source>
</evidence>
<dbReference type="Proteomes" id="UP001149074">
    <property type="component" value="Unassembled WGS sequence"/>
</dbReference>
<feature type="region of interest" description="Disordered" evidence="4">
    <location>
        <begin position="125"/>
        <end position="155"/>
    </location>
</feature>
<dbReference type="PANTHER" id="PTHR48027">
    <property type="entry name" value="HETEROGENEOUS NUCLEAR RIBONUCLEOPROTEIN 87F-RELATED"/>
    <property type="match status" value="1"/>
</dbReference>
<organism evidence="6 7">
    <name type="scientific">Penicillium argentinense</name>
    <dbReference type="NCBI Taxonomy" id="1131581"/>
    <lineage>
        <taxon>Eukaryota</taxon>
        <taxon>Fungi</taxon>
        <taxon>Dikarya</taxon>
        <taxon>Ascomycota</taxon>
        <taxon>Pezizomycotina</taxon>
        <taxon>Eurotiomycetes</taxon>
        <taxon>Eurotiomycetidae</taxon>
        <taxon>Eurotiales</taxon>
        <taxon>Aspergillaceae</taxon>
        <taxon>Penicillium</taxon>
    </lineage>
</organism>
<feature type="region of interest" description="Disordered" evidence="4">
    <location>
        <begin position="502"/>
        <end position="522"/>
    </location>
</feature>
<keyword evidence="1 2" id="KW-0694">RNA-binding</keyword>
<protein>
    <recommendedName>
        <fullName evidence="5">RRM domain-containing protein</fullName>
    </recommendedName>
</protein>
<keyword evidence="7" id="KW-1185">Reference proteome</keyword>
<name>A0A9W9KER2_9EURO</name>
<feature type="domain" description="RRM" evidence="5">
    <location>
        <begin position="567"/>
        <end position="645"/>
    </location>
</feature>
<feature type="compositionally biased region" description="Polar residues" evidence="4">
    <location>
        <begin position="383"/>
        <end position="400"/>
    </location>
</feature>
<dbReference type="InterPro" id="IPR052462">
    <property type="entry name" value="SLIRP/GR-RBP-like"/>
</dbReference>
<dbReference type="EMBL" id="JAPQKI010000004">
    <property type="protein sequence ID" value="KAJ5103724.1"/>
    <property type="molecule type" value="Genomic_DNA"/>
</dbReference>
<comment type="caution">
    <text evidence="6">The sequence shown here is derived from an EMBL/GenBank/DDBJ whole genome shotgun (WGS) entry which is preliminary data.</text>
</comment>
<evidence type="ECO:0000256" key="3">
    <source>
        <dbReference type="SAM" id="Coils"/>
    </source>
</evidence>
<dbReference type="RefSeq" id="XP_056477104.1">
    <property type="nucleotide sequence ID" value="XM_056616747.1"/>
</dbReference>
<feature type="compositionally biased region" description="Polar residues" evidence="4">
    <location>
        <begin position="432"/>
        <end position="444"/>
    </location>
</feature>
<feature type="region of interest" description="Disordered" evidence="4">
    <location>
        <begin position="807"/>
        <end position="836"/>
    </location>
</feature>
<feature type="compositionally biased region" description="Polar residues" evidence="4">
    <location>
        <begin position="226"/>
        <end position="242"/>
    </location>
</feature>
<feature type="compositionally biased region" description="Polar residues" evidence="4">
    <location>
        <begin position="827"/>
        <end position="836"/>
    </location>
</feature>
<feature type="compositionally biased region" description="Polar residues" evidence="4">
    <location>
        <begin position="360"/>
        <end position="371"/>
    </location>
</feature>
<dbReference type="SMART" id="SM00360">
    <property type="entry name" value="RRM"/>
    <property type="match status" value="1"/>
</dbReference>
<dbReference type="Pfam" id="PF00076">
    <property type="entry name" value="RRM_1"/>
    <property type="match status" value="1"/>
</dbReference>
<feature type="compositionally biased region" description="Polar residues" evidence="4">
    <location>
        <begin position="648"/>
        <end position="662"/>
    </location>
</feature>
<dbReference type="InterPro" id="IPR000504">
    <property type="entry name" value="RRM_dom"/>
</dbReference>
<feature type="compositionally biased region" description="Pro residues" evidence="4">
    <location>
        <begin position="502"/>
        <end position="519"/>
    </location>
</feature>
<sequence>MKPFQIRDLHASSFQGGEESLAQPTRSHGVVRISAVDYDDLASTHPRARLTYPDDDDGDKIEVGSSFELSQRLDEPIDQNEPSPMHIFDIRRSNSVTELWKRFEDKADVASKSTDVKRDICAAHGYAPGTSTQDRSSRSSNSASSFSPGEASDPLLSGFEAELANLSLGPGAHETENKQLKPSFDTVPSASGPSDHESQPLMAAFEAELANLMNSTDVSGSKPPQIESSPKPESSARTSSQRTPHPIELLAAPVINHLVSGANMVHSEFTARLPELQRQLQEIQGQLQDAQRALPEHVGNSIVDFLRMAEVQLKTILDTYYANAGRPMAENAADGFRTVASEFNGLRQSLSAVLSDNKPSESTSDSAQANAASDVRSAADGAFSSTGTHATGPPDSSAQNPELRHMDSNKEVLAGQAPSAIPDPSRDATLLGTKNTRADTQTNPHFPYPHRRHRGSQPRVGSHPATPPVLQNHWQSPPSVPFWPSLNHLPWNLPPTRFPHHPLVPPPHPPPPPPPPPPFTGRWFNPDSFGNFLATPSDPYHEDGPSSSYRAQTSSNATQLLSEGGESTLFIGNVGFRVTERMIQDVFASKGFIVNAHLPLDTVSGKHAGFGYLHFPSKYPAMAAIHALQGAHIDGHAINLEFSENTPIESVRAPTNMSSNRDLPNRGQDDSKKPNSDARQLQDDSIKRRKSVTFKDPTPPAKETSTGDFSARAESPLIDLEQFEDTSPGGISLNQIEANLGHAVTCEDDSFAKFNPEEEMSRFPPVSQLEAHLATQNQCATPSSSVPASNSGQISEDLPKMLYNKSRTRGSRGLDDAPKTPAMVDTSGRNSGSSVLRRSSTMMIPRSELSSPVDNLSATGLRRRASERVPLRSSAGQDTWARLDRRERRLSRPSFGHNDLGGFTTWGISQPPAPASLEAEPKSHNKPEIANCISSLVDMGYGAAEEGGPSRIAVYAAASNGSLLDAIEMIEEERKAYARHDRK</sequence>
<proteinExistence type="predicted"/>
<evidence type="ECO:0000313" key="7">
    <source>
        <dbReference type="Proteomes" id="UP001149074"/>
    </source>
</evidence>
<feature type="compositionally biased region" description="Polar residues" evidence="4">
    <location>
        <begin position="545"/>
        <end position="557"/>
    </location>
</feature>
<dbReference type="GeneID" id="81355726"/>
<feature type="region of interest" description="Disordered" evidence="4">
    <location>
        <begin position="648"/>
        <end position="713"/>
    </location>
</feature>
<feature type="compositionally biased region" description="Low complexity" evidence="4">
    <location>
        <begin position="131"/>
        <end position="152"/>
    </location>
</feature>
<feature type="region of interest" description="Disordered" evidence="4">
    <location>
        <begin position="215"/>
        <end position="242"/>
    </location>
</feature>
<reference evidence="6" key="2">
    <citation type="journal article" date="2023" name="IMA Fungus">
        <title>Comparative genomic study of the Penicillium genus elucidates a diverse pangenome and 15 lateral gene transfer events.</title>
        <authorList>
            <person name="Petersen C."/>
            <person name="Sorensen T."/>
            <person name="Nielsen M.R."/>
            <person name="Sondergaard T.E."/>
            <person name="Sorensen J.L."/>
            <person name="Fitzpatrick D.A."/>
            <person name="Frisvad J.C."/>
            <person name="Nielsen K.L."/>
        </authorList>
    </citation>
    <scope>NUCLEOTIDE SEQUENCE</scope>
    <source>
        <strain evidence="6">IBT 30761</strain>
    </source>
</reference>
<evidence type="ECO:0000256" key="4">
    <source>
        <dbReference type="SAM" id="MobiDB-lite"/>
    </source>
</evidence>
<feature type="coiled-coil region" evidence="3">
    <location>
        <begin position="266"/>
        <end position="293"/>
    </location>
</feature>
<dbReference type="SUPFAM" id="SSF54928">
    <property type="entry name" value="RNA-binding domain, RBD"/>
    <property type="match status" value="1"/>
</dbReference>
<dbReference type="InterPro" id="IPR035979">
    <property type="entry name" value="RBD_domain_sf"/>
</dbReference>
<keyword evidence="3" id="KW-0175">Coiled coil</keyword>
<gene>
    <name evidence="6" type="ORF">N7532_004253</name>
</gene>
<feature type="region of interest" description="Disordered" evidence="4">
    <location>
        <begin position="47"/>
        <end position="84"/>
    </location>
</feature>
<reference evidence="6" key="1">
    <citation type="submission" date="2022-11" db="EMBL/GenBank/DDBJ databases">
        <authorList>
            <person name="Petersen C."/>
        </authorList>
    </citation>
    <scope>NUCLEOTIDE SEQUENCE</scope>
    <source>
        <strain evidence="6">IBT 30761</strain>
    </source>
</reference>
<dbReference type="InterPro" id="IPR012677">
    <property type="entry name" value="Nucleotide-bd_a/b_plait_sf"/>
</dbReference>
<feature type="region of interest" description="Disordered" evidence="4">
    <location>
        <begin position="534"/>
        <end position="557"/>
    </location>
</feature>
<feature type="region of interest" description="Disordered" evidence="4">
    <location>
        <begin position="354"/>
        <end position="402"/>
    </location>
</feature>
<dbReference type="Gene3D" id="3.30.70.330">
    <property type="match status" value="1"/>
</dbReference>
<dbReference type="AlphaFoldDB" id="A0A9W9KER2"/>
<evidence type="ECO:0000256" key="2">
    <source>
        <dbReference type="PROSITE-ProRule" id="PRU00176"/>
    </source>
</evidence>
<dbReference type="OrthoDB" id="193499at2759"/>
<dbReference type="PROSITE" id="PS50102">
    <property type="entry name" value="RRM"/>
    <property type="match status" value="1"/>
</dbReference>
<accession>A0A9W9KER2</accession>